<evidence type="ECO:0000256" key="6">
    <source>
        <dbReference type="SAM" id="Phobius"/>
    </source>
</evidence>
<comment type="similarity">
    <text evidence="2">Belongs to the major facilitator superfamily. Proton-dependent oligopeptide transporter (POT/PTR) (TC 2.A.17) family.</text>
</comment>
<keyword evidence="8" id="KW-1185">Reference proteome</keyword>
<comment type="subcellular location">
    <subcellularLocation>
        <location evidence="1">Membrane</location>
        <topology evidence="1">Multi-pass membrane protein</topology>
    </subcellularLocation>
</comment>
<reference evidence="7 8" key="1">
    <citation type="submission" date="2024-08" db="EMBL/GenBank/DDBJ databases">
        <title>Insights into the chromosomal genome structure of Flemingia macrophylla.</title>
        <authorList>
            <person name="Ding Y."/>
            <person name="Zhao Y."/>
            <person name="Bi W."/>
            <person name="Wu M."/>
            <person name="Zhao G."/>
            <person name="Gong Y."/>
            <person name="Li W."/>
            <person name="Zhang P."/>
        </authorList>
    </citation>
    <scope>NUCLEOTIDE SEQUENCE [LARGE SCALE GENOMIC DNA]</scope>
    <source>
        <strain evidence="7">DYQJB</strain>
        <tissue evidence="7">Leaf</tissue>
    </source>
</reference>
<dbReference type="GO" id="GO:0016020">
    <property type="term" value="C:membrane"/>
    <property type="evidence" value="ECO:0007669"/>
    <property type="project" value="UniProtKB-SubCell"/>
</dbReference>
<keyword evidence="3 6" id="KW-0812">Transmembrane</keyword>
<evidence type="ECO:0000313" key="7">
    <source>
        <dbReference type="EMBL" id="KAL2340448.1"/>
    </source>
</evidence>
<comment type="caution">
    <text evidence="7">The sequence shown here is derived from an EMBL/GenBank/DDBJ whole genome shotgun (WGS) entry which is preliminary data.</text>
</comment>
<dbReference type="PANTHER" id="PTHR11654">
    <property type="entry name" value="OLIGOPEPTIDE TRANSPORTER-RELATED"/>
    <property type="match status" value="1"/>
</dbReference>
<evidence type="ECO:0000256" key="4">
    <source>
        <dbReference type="ARBA" id="ARBA00022989"/>
    </source>
</evidence>
<dbReference type="SUPFAM" id="SSF103473">
    <property type="entry name" value="MFS general substrate transporter"/>
    <property type="match status" value="1"/>
</dbReference>
<dbReference type="InterPro" id="IPR000109">
    <property type="entry name" value="POT_fam"/>
</dbReference>
<dbReference type="Gene3D" id="1.20.1250.20">
    <property type="entry name" value="MFS general substrate transporter like domains"/>
    <property type="match status" value="1"/>
</dbReference>
<dbReference type="EMBL" id="JBGMDY010000003">
    <property type="protein sequence ID" value="KAL2340448.1"/>
    <property type="molecule type" value="Genomic_DNA"/>
</dbReference>
<dbReference type="Pfam" id="PF00854">
    <property type="entry name" value="PTR2"/>
    <property type="match status" value="1"/>
</dbReference>
<evidence type="ECO:0000313" key="8">
    <source>
        <dbReference type="Proteomes" id="UP001603857"/>
    </source>
</evidence>
<evidence type="ECO:0000256" key="2">
    <source>
        <dbReference type="ARBA" id="ARBA00005982"/>
    </source>
</evidence>
<feature type="transmembrane region" description="Helical" evidence="6">
    <location>
        <begin position="38"/>
        <end position="60"/>
    </location>
</feature>
<keyword evidence="5 6" id="KW-0472">Membrane</keyword>
<evidence type="ECO:0000256" key="3">
    <source>
        <dbReference type="ARBA" id="ARBA00022692"/>
    </source>
</evidence>
<feature type="transmembrane region" description="Helical" evidence="6">
    <location>
        <begin position="72"/>
        <end position="91"/>
    </location>
</feature>
<gene>
    <name evidence="7" type="ORF">Fmac_008388</name>
</gene>
<protein>
    <submittedName>
        <fullName evidence="7">Uncharacterized protein</fullName>
    </submittedName>
</protein>
<keyword evidence="4 6" id="KW-1133">Transmembrane helix</keyword>
<sequence length="158" mass="17543">MLYLVALGIGGCKGSLSPYGTEQLDENTPSGRKHRSTFYNYFIFCLLVGAPIDITFVVWVEDNKGWEWSFGISIISIFVSIIIFLVGSTTYRNKTTSGNLLTTIFKVLIVASLNNCFKINSSNVTMKESTKEKGELKAPPMPSNFSIMQLKATQSVHQ</sequence>
<organism evidence="7 8">
    <name type="scientific">Flemingia macrophylla</name>
    <dbReference type="NCBI Taxonomy" id="520843"/>
    <lineage>
        <taxon>Eukaryota</taxon>
        <taxon>Viridiplantae</taxon>
        <taxon>Streptophyta</taxon>
        <taxon>Embryophyta</taxon>
        <taxon>Tracheophyta</taxon>
        <taxon>Spermatophyta</taxon>
        <taxon>Magnoliopsida</taxon>
        <taxon>eudicotyledons</taxon>
        <taxon>Gunneridae</taxon>
        <taxon>Pentapetalae</taxon>
        <taxon>rosids</taxon>
        <taxon>fabids</taxon>
        <taxon>Fabales</taxon>
        <taxon>Fabaceae</taxon>
        <taxon>Papilionoideae</taxon>
        <taxon>50 kb inversion clade</taxon>
        <taxon>NPAAA clade</taxon>
        <taxon>indigoferoid/millettioid clade</taxon>
        <taxon>Phaseoleae</taxon>
        <taxon>Flemingia</taxon>
    </lineage>
</organism>
<name>A0ABD1MX99_9FABA</name>
<dbReference type="Proteomes" id="UP001603857">
    <property type="component" value="Unassembled WGS sequence"/>
</dbReference>
<dbReference type="InterPro" id="IPR036259">
    <property type="entry name" value="MFS_trans_sf"/>
</dbReference>
<dbReference type="AlphaFoldDB" id="A0ABD1MX99"/>
<evidence type="ECO:0000256" key="5">
    <source>
        <dbReference type="ARBA" id="ARBA00023136"/>
    </source>
</evidence>
<proteinExistence type="inferred from homology"/>
<accession>A0ABD1MX99</accession>
<evidence type="ECO:0000256" key="1">
    <source>
        <dbReference type="ARBA" id="ARBA00004141"/>
    </source>
</evidence>